<reference evidence="7" key="1">
    <citation type="journal article" date="2022" name="Arch. Microbiol.">
        <title>Thiomicrorhabdus immobilis sp. nov., a mesophilic sulfur-oxidizing bacterium isolated from sediment of a brackish lake in northern Japan.</title>
        <authorList>
            <person name="Kojima H."/>
            <person name="Mochizuki J."/>
            <person name="Kanda M."/>
            <person name="Watanabe T."/>
            <person name="Fukui M."/>
        </authorList>
    </citation>
    <scope>NUCLEOTIDE SEQUENCE</scope>
    <source>
        <strain evidence="7">Am19</strain>
    </source>
</reference>
<dbReference type="PANTHER" id="PTHR13929:SF0">
    <property type="entry name" value="UBIA PRENYLTRANSFERASE DOMAIN-CONTAINING PROTEIN 1"/>
    <property type="match status" value="1"/>
</dbReference>
<evidence type="ECO:0000313" key="8">
    <source>
        <dbReference type="Proteomes" id="UP001054820"/>
    </source>
</evidence>
<feature type="transmembrane region" description="Helical" evidence="6">
    <location>
        <begin position="101"/>
        <end position="123"/>
    </location>
</feature>
<dbReference type="PANTHER" id="PTHR13929">
    <property type="entry name" value="1,4-DIHYDROXY-2-NAPHTHOATE OCTAPRENYLTRANSFERASE"/>
    <property type="match status" value="1"/>
</dbReference>
<evidence type="ECO:0000256" key="5">
    <source>
        <dbReference type="ARBA" id="ARBA00023136"/>
    </source>
</evidence>
<evidence type="ECO:0000256" key="6">
    <source>
        <dbReference type="SAM" id="Phobius"/>
    </source>
</evidence>
<keyword evidence="4 6" id="KW-1133">Transmembrane helix</keyword>
<name>A0ABM7MDJ9_9GAMM</name>
<keyword evidence="5 6" id="KW-0472">Membrane</keyword>
<evidence type="ECO:0000256" key="3">
    <source>
        <dbReference type="ARBA" id="ARBA00022692"/>
    </source>
</evidence>
<feature type="transmembrane region" description="Helical" evidence="6">
    <location>
        <begin position="232"/>
        <end position="253"/>
    </location>
</feature>
<evidence type="ECO:0000256" key="2">
    <source>
        <dbReference type="ARBA" id="ARBA00022679"/>
    </source>
</evidence>
<dbReference type="Gene3D" id="1.20.120.1780">
    <property type="entry name" value="UbiA prenyltransferase"/>
    <property type="match status" value="1"/>
</dbReference>
<accession>A0ABM7MDJ9</accession>
<comment type="subcellular location">
    <subcellularLocation>
        <location evidence="1">Membrane</location>
        <topology evidence="1">Multi-pass membrane protein</topology>
    </subcellularLocation>
</comment>
<evidence type="ECO:0000256" key="1">
    <source>
        <dbReference type="ARBA" id="ARBA00004141"/>
    </source>
</evidence>
<feature type="transmembrane region" description="Helical" evidence="6">
    <location>
        <begin position="169"/>
        <end position="196"/>
    </location>
</feature>
<feature type="transmembrane region" description="Helical" evidence="6">
    <location>
        <begin position="129"/>
        <end position="148"/>
    </location>
</feature>
<dbReference type="InterPro" id="IPR026046">
    <property type="entry name" value="UBIAD1"/>
</dbReference>
<organism evidence="7 8">
    <name type="scientific">Thiomicrorhabdus immobilis</name>
    <dbReference type="NCBI Taxonomy" id="2791037"/>
    <lineage>
        <taxon>Bacteria</taxon>
        <taxon>Pseudomonadati</taxon>
        <taxon>Pseudomonadota</taxon>
        <taxon>Gammaproteobacteria</taxon>
        <taxon>Thiotrichales</taxon>
        <taxon>Piscirickettsiaceae</taxon>
        <taxon>Thiomicrorhabdus</taxon>
    </lineage>
</organism>
<dbReference type="CDD" id="cd13962">
    <property type="entry name" value="PT_UbiA_UBIAD1"/>
    <property type="match status" value="1"/>
</dbReference>
<feature type="transmembrane region" description="Helical" evidence="6">
    <location>
        <begin position="51"/>
        <end position="72"/>
    </location>
</feature>
<sequence length="257" mass="28135">MTMLGALLAHIAVNLLNEYQDNLSGLDFMTAKTPFSGGSGALQLNPNAANAVLNTFRVSVLLLIGLGIAFLFLKGWQILPIGVVGLSIVILYTSKITKSPWFCLISPGLAFGPLMVLGSYFVLTGQLSWLVLSLSMVPFFLVNNLLLLNQLPDLQADKKVGRYNILMKLGVRPSIYVFAGFELLAFLSLLITVYWFGLPVEILLAAVMFVLAIPMVQIALRHYDNPKSLMPALAMNVIINVFTPVLMAVGLWINQIH</sequence>
<proteinExistence type="predicted"/>
<dbReference type="InterPro" id="IPR000537">
    <property type="entry name" value="UbiA_prenyltransferase"/>
</dbReference>
<keyword evidence="2" id="KW-0808">Transferase</keyword>
<gene>
    <name evidence="7" type="primary">menA</name>
    <name evidence="7" type="ORF">THMIRHAM_12500</name>
</gene>
<dbReference type="Proteomes" id="UP001054820">
    <property type="component" value="Chromosome"/>
</dbReference>
<keyword evidence="3 6" id="KW-0812">Transmembrane</keyword>
<dbReference type="Pfam" id="PF01040">
    <property type="entry name" value="UbiA"/>
    <property type="match status" value="1"/>
</dbReference>
<protein>
    <submittedName>
        <fullName evidence="7">1,4-dihydroxy-2-naphthoate octaprenyltransferase</fullName>
    </submittedName>
</protein>
<dbReference type="EMBL" id="AP024202">
    <property type="protein sequence ID" value="BCN93465.1"/>
    <property type="molecule type" value="Genomic_DNA"/>
</dbReference>
<evidence type="ECO:0000313" key="7">
    <source>
        <dbReference type="EMBL" id="BCN93465.1"/>
    </source>
</evidence>
<feature type="transmembrane region" description="Helical" evidence="6">
    <location>
        <begin position="78"/>
        <end position="94"/>
    </location>
</feature>
<feature type="transmembrane region" description="Helical" evidence="6">
    <location>
        <begin position="202"/>
        <end position="220"/>
    </location>
</feature>
<keyword evidence="8" id="KW-1185">Reference proteome</keyword>
<evidence type="ECO:0000256" key="4">
    <source>
        <dbReference type="ARBA" id="ARBA00022989"/>
    </source>
</evidence>